<dbReference type="Proteomes" id="UP001143981">
    <property type="component" value="Unassembled WGS sequence"/>
</dbReference>
<evidence type="ECO:0000256" key="6">
    <source>
        <dbReference type="ARBA" id="ARBA00022840"/>
    </source>
</evidence>
<dbReference type="SUPFAM" id="SSF47323">
    <property type="entry name" value="Anticodon-binding domain of a subclass of class I aminoacyl-tRNA synthetases"/>
    <property type="match status" value="1"/>
</dbReference>
<dbReference type="CDD" id="cd07958">
    <property type="entry name" value="Anticodon_Ia_Leu_BEm"/>
    <property type="match status" value="1"/>
</dbReference>
<keyword evidence="8 11" id="KW-0030">Aminoacyl-tRNA synthetase</keyword>
<dbReference type="GO" id="GO:0005524">
    <property type="term" value="F:ATP binding"/>
    <property type="evidence" value="ECO:0007669"/>
    <property type="project" value="UniProtKB-KW"/>
</dbReference>
<dbReference type="AlphaFoldDB" id="A0A9W8CW67"/>
<keyword evidence="6 11" id="KW-0067">ATP-binding</keyword>
<keyword evidence="5 11" id="KW-0547">Nucleotide-binding</keyword>
<dbReference type="GO" id="GO:0005759">
    <property type="term" value="C:mitochondrial matrix"/>
    <property type="evidence" value="ECO:0007669"/>
    <property type="project" value="UniProtKB-SubCell"/>
</dbReference>
<name>A0A9W8CW67_9FUNG</name>
<feature type="domain" description="Methionyl/Valyl/Leucyl/Isoleucyl-tRNA synthetase anticodon-binding" evidence="12">
    <location>
        <begin position="825"/>
        <end position="950"/>
    </location>
</feature>
<dbReference type="InterPro" id="IPR013155">
    <property type="entry name" value="M/V/L/I-tRNA-synth_anticd-bd"/>
</dbReference>
<dbReference type="PROSITE" id="PS00178">
    <property type="entry name" value="AA_TRNA_LIGASE_I"/>
    <property type="match status" value="1"/>
</dbReference>
<sequence length="1002" mass="109492">MLRLCRRLRQPPREAAATAAPLACRSRSSLATPARRAGLGRAFETSFSARSFSAGRASPGRPGFSQWIDSSTGRLDSAALEAKWRQRWAEAKARAQPEAADLVSAEAIERLFYILVMFPYPSGALHMGHVRVYTISDMLARFHRMCGRQVVHPMGWDAFGLPAENAAIERGIAPDEWTQRNIAAMKEQLSLILADFDWDRELATCDPAYYKWTQHIFLQLLKHGMVYRKEAVVNWDPVDNTLLANEQVDKDGRSWRSGAPVERRKLEQWFARITAYAPDLLDDLETLDWPEHVKSMQRNWIWRSEGAEFEFALEPAGPQGHSNGSVTVFTSRPDTLFGVSYLAIAPDHPLVCEESLPKECAGPVLARAREIANSLAGGGDRAAQGSRAGVFTGLYARHPIDAARRIPVYVADYVLSEYGTGAVMGVPAHDVRDYEFCQANTVPMCAPVVEPGPGSECAPAAAAAQPVFTGHGVLRRIPENGAFGGMRSSDASREIIAAAKGRAKTVVNYRLRDWLLSRQRYWGAPVPVIHCSSCGAVPVPEADLPVELPRGAALTGRGGSPLARATEWLNCRCPKCGGAAKRDTDTLDTFVDSSWYFLRYADAHNSQAPFSPARASAAMPVDIYIGGVEHAILHLLYARFVSKFLWKTGAYGSAAVARDPTLDDAARAAVARKEAGGARNGEPFKRLLTQGMVHGLTYKDPQTGRFLRPDEVEIGAEDGKPRVARTGEAPATSYEKMSKSKYNGVDPSETVGRFGADATRLHMLYLAPPQDVLEWDTQSIVGMQRWIGRVGRLADGACETQASQTIGSALAERGRWSKEAEETYRQTNVAIQRVTDALRATFSFNTAIAALIELSNHLATAGDRAHPTFAYSLACLVKMLSPMAPSVGEELWEAVGTSGYLHAAGIACDVQGAAAASVFSQRWPELDEAALEKKRTTVVVQINGKVRFRLEDVEAGLGCEALVRIAKEHPQARRWLADSDGAQRPVAKAIHVPNKLVNLIVK</sequence>
<dbReference type="PANTHER" id="PTHR43740">
    <property type="entry name" value="LEUCYL-TRNA SYNTHETASE"/>
    <property type="match status" value="1"/>
</dbReference>
<protein>
    <recommendedName>
        <fullName evidence="3">leucine--tRNA ligase</fullName>
        <ecNumber evidence="3">6.1.1.4</ecNumber>
    </recommendedName>
    <alternativeName>
        <fullName evidence="9">Leucyl-tRNA synthetase</fullName>
    </alternativeName>
</protein>
<proteinExistence type="inferred from homology"/>
<evidence type="ECO:0000256" key="8">
    <source>
        <dbReference type="ARBA" id="ARBA00023146"/>
    </source>
</evidence>
<dbReference type="InterPro" id="IPR025709">
    <property type="entry name" value="Leu_tRNA-synth_edit"/>
</dbReference>
<organism evidence="15 16">
    <name type="scientific">Coemansia biformis</name>
    <dbReference type="NCBI Taxonomy" id="1286918"/>
    <lineage>
        <taxon>Eukaryota</taxon>
        <taxon>Fungi</taxon>
        <taxon>Fungi incertae sedis</taxon>
        <taxon>Zoopagomycota</taxon>
        <taxon>Kickxellomycotina</taxon>
        <taxon>Kickxellomycetes</taxon>
        <taxon>Kickxellales</taxon>
        <taxon>Kickxellaceae</taxon>
        <taxon>Coemansia</taxon>
    </lineage>
</organism>
<comment type="similarity">
    <text evidence="2 11">Belongs to the class-I aminoacyl-tRNA synthetase family.</text>
</comment>
<dbReference type="InterPro" id="IPR009080">
    <property type="entry name" value="tRNAsynth_Ia_anticodon-bd"/>
</dbReference>
<dbReference type="FunFam" id="3.40.50.620:FF:000100">
    <property type="entry name" value="probable leucine--tRNA ligase, mitochondrial"/>
    <property type="match status" value="1"/>
</dbReference>
<evidence type="ECO:0000259" key="12">
    <source>
        <dbReference type="Pfam" id="PF08264"/>
    </source>
</evidence>
<dbReference type="Gene3D" id="3.90.740.10">
    <property type="entry name" value="Valyl/Leucyl/Isoleucyl-tRNA synthetase, editing domain"/>
    <property type="match status" value="1"/>
</dbReference>
<keyword evidence="16" id="KW-1185">Reference proteome</keyword>
<dbReference type="FunFam" id="1.10.730.10:FF:000002">
    <property type="entry name" value="Leucine--tRNA ligase"/>
    <property type="match status" value="1"/>
</dbReference>
<reference evidence="15" key="1">
    <citation type="submission" date="2022-07" db="EMBL/GenBank/DDBJ databases">
        <title>Phylogenomic reconstructions and comparative analyses of Kickxellomycotina fungi.</title>
        <authorList>
            <person name="Reynolds N.K."/>
            <person name="Stajich J.E."/>
            <person name="Barry K."/>
            <person name="Grigoriev I.V."/>
            <person name="Crous P."/>
            <person name="Smith M.E."/>
        </authorList>
    </citation>
    <scope>NUCLEOTIDE SEQUENCE</scope>
    <source>
        <strain evidence="15">BCRC 34381</strain>
    </source>
</reference>
<accession>A0A9W8CW67</accession>
<comment type="catalytic activity">
    <reaction evidence="10">
        <text>tRNA(Leu) + L-leucine + ATP = L-leucyl-tRNA(Leu) + AMP + diphosphate</text>
        <dbReference type="Rhea" id="RHEA:11688"/>
        <dbReference type="Rhea" id="RHEA-COMP:9613"/>
        <dbReference type="Rhea" id="RHEA-COMP:9622"/>
        <dbReference type="ChEBI" id="CHEBI:30616"/>
        <dbReference type="ChEBI" id="CHEBI:33019"/>
        <dbReference type="ChEBI" id="CHEBI:57427"/>
        <dbReference type="ChEBI" id="CHEBI:78442"/>
        <dbReference type="ChEBI" id="CHEBI:78494"/>
        <dbReference type="ChEBI" id="CHEBI:456215"/>
        <dbReference type="EC" id="6.1.1.4"/>
    </reaction>
</comment>
<dbReference type="Gene3D" id="3.40.50.620">
    <property type="entry name" value="HUPs"/>
    <property type="match status" value="2"/>
</dbReference>
<dbReference type="InterPro" id="IPR001412">
    <property type="entry name" value="aa-tRNA-synth_I_CS"/>
</dbReference>
<evidence type="ECO:0000259" key="13">
    <source>
        <dbReference type="Pfam" id="PF09334"/>
    </source>
</evidence>
<comment type="caution">
    <text evidence="15">The sequence shown here is derived from an EMBL/GenBank/DDBJ whole genome shotgun (WGS) entry which is preliminary data.</text>
</comment>
<feature type="domain" description="Methionyl/Leucyl tRNA synthetase" evidence="13">
    <location>
        <begin position="113"/>
        <end position="249"/>
    </location>
</feature>
<evidence type="ECO:0000259" key="14">
    <source>
        <dbReference type="Pfam" id="PF13603"/>
    </source>
</evidence>
<dbReference type="GO" id="GO:0006429">
    <property type="term" value="P:leucyl-tRNA aminoacylation"/>
    <property type="evidence" value="ECO:0007669"/>
    <property type="project" value="InterPro"/>
</dbReference>
<evidence type="ECO:0000256" key="4">
    <source>
        <dbReference type="ARBA" id="ARBA00022598"/>
    </source>
</evidence>
<dbReference type="Pfam" id="PF13603">
    <property type="entry name" value="tRNA-synt_1_2"/>
    <property type="match status" value="1"/>
</dbReference>
<evidence type="ECO:0000313" key="15">
    <source>
        <dbReference type="EMBL" id="KAJ1731068.1"/>
    </source>
</evidence>
<dbReference type="EMBL" id="JANBOI010000371">
    <property type="protein sequence ID" value="KAJ1731068.1"/>
    <property type="molecule type" value="Genomic_DNA"/>
</dbReference>
<dbReference type="HAMAP" id="MF_00049_B">
    <property type="entry name" value="Leu_tRNA_synth_B"/>
    <property type="match status" value="1"/>
</dbReference>
<dbReference type="PANTHER" id="PTHR43740:SF2">
    <property type="entry name" value="LEUCINE--TRNA LIGASE, MITOCHONDRIAL"/>
    <property type="match status" value="1"/>
</dbReference>
<evidence type="ECO:0000256" key="11">
    <source>
        <dbReference type="RuleBase" id="RU363039"/>
    </source>
</evidence>
<gene>
    <name evidence="15" type="primary">NAM2</name>
    <name evidence="15" type="ORF">LPJ61_002711</name>
</gene>
<dbReference type="SUPFAM" id="SSF50677">
    <property type="entry name" value="ValRS/IleRS/LeuRS editing domain"/>
    <property type="match status" value="1"/>
</dbReference>
<dbReference type="CDD" id="cd00812">
    <property type="entry name" value="LeuRS_core"/>
    <property type="match status" value="1"/>
</dbReference>
<dbReference type="NCBIfam" id="TIGR00396">
    <property type="entry name" value="leuS_bact"/>
    <property type="match status" value="1"/>
</dbReference>
<evidence type="ECO:0000313" key="16">
    <source>
        <dbReference type="Proteomes" id="UP001143981"/>
    </source>
</evidence>
<evidence type="ECO:0000256" key="2">
    <source>
        <dbReference type="ARBA" id="ARBA00005594"/>
    </source>
</evidence>
<dbReference type="SUPFAM" id="SSF52374">
    <property type="entry name" value="Nucleotidylyl transferase"/>
    <property type="match status" value="1"/>
</dbReference>
<dbReference type="Pfam" id="PF09334">
    <property type="entry name" value="tRNA-synt_1g"/>
    <property type="match status" value="1"/>
</dbReference>
<evidence type="ECO:0000256" key="5">
    <source>
        <dbReference type="ARBA" id="ARBA00022741"/>
    </source>
</evidence>
<feature type="domain" description="Leucyl-tRNA synthetase editing" evidence="14">
    <location>
        <begin position="298"/>
        <end position="498"/>
    </location>
</feature>
<evidence type="ECO:0000256" key="7">
    <source>
        <dbReference type="ARBA" id="ARBA00022917"/>
    </source>
</evidence>
<evidence type="ECO:0000256" key="9">
    <source>
        <dbReference type="ARBA" id="ARBA00030520"/>
    </source>
</evidence>
<dbReference type="InterPro" id="IPR015413">
    <property type="entry name" value="Methionyl/Leucyl_tRNA_Synth"/>
</dbReference>
<dbReference type="GO" id="GO:0032543">
    <property type="term" value="P:mitochondrial translation"/>
    <property type="evidence" value="ECO:0007669"/>
    <property type="project" value="TreeGrafter"/>
</dbReference>
<dbReference type="GO" id="GO:0004823">
    <property type="term" value="F:leucine-tRNA ligase activity"/>
    <property type="evidence" value="ECO:0007669"/>
    <property type="project" value="UniProtKB-EC"/>
</dbReference>
<dbReference type="GO" id="GO:0002161">
    <property type="term" value="F:aminoacyl-tRNA deacylase activity"/>
    <property type="evidence" value="ECO:0007669"/>
    <property type="project" value="InterPro"/>
</dbReference>
<dbReference type="EC" id="6.1.1.4" evidence="3"/>
<keyword evidence="7 11" id="KW-0648">Protein biosynthesis</keyword>
<dbReference type="OrthoDB" id="15954at2759"/>
<dbReference type="Pfam" id="PF08264">
    <property type="entry name" value="Anticodon_1"/>
    <property type="match status" value="1"/>
</dbReference>
<dbReference type="Gene3D" id="1.10.730.10">
    <property type="entry name" value="Isoleucyl-tRNA Synthetase, Domain 1"/>
    <property type="match status" value="2"/>
</dbReference>
<dbReference type="InterPro" id="IPR009008">
    <property type="entry name" value="Val/Leu/Ile-tRNA-synth_edit"/>
</dbReference>
<dbReference type="PRINTS" id="PR00985">
    <property type="entry name" value="TRNASYNTHLEU"/>
</dbReference>
<keyword evidence="4 11" id="KW-0436">Ligase</keyword>
<evidence type="ECO:0000256" key="10">
    <source>
        <dbReference type="ARBA" id="ARBA00047469"/>
    </source>
</evidence>
<comment type="subcellular location">
    <subcellularLocation>
        <location evidence="1">Mitochondrion matrix</location>
    </subcellularLocation>
</comment>
<evidence type="ECO:0000256" key="3">
    <source>
        <dbReference type="ARBA" id="ARBA00013164"/>
    </source>
</evidence>
<dbReference type="InterPro" id="IPR014729">
    <property type="entry name" value="Rossmann-like_a/b/a_fold"/>
</dbReference>
<dbReference type="FunFam" id="3.40.50.620:FF:000003">
    <property type="entry name" value="Leucine--tRNA ligase"/>
    <property type="match status" value="1"/>
</dbReference>
<dbReference type="InterPro" id="IPR002302">
    <property type="entry name" value="Leu-tRNA-ligase"/>
</dbReference>
<evidence type="ECO:0000256" key="1">
    <source>
        <dbReference type="ARBA" id="ARBA00004305"/>
    </source>
</evidence>